<evidence type="ECO:0000313" key="3">
    <source>
        <dbReference type="Proteomes" id="UP000196138"/>
    </source>
</evidence>
<protein>
    <recommendedName>
        <fullName evidence="4">Delta-60 repeat domain-containing protein</fullName>
    </recommendedName>
</protein>
<keyword evidence="3" id="KW-1185">Reference proteome</keyword>
<dbReference type="AlphaFoldDB" id="A0A1Y0EKL2"/>
<dbReference type="EMBL" id="CP021455">
    <property type="protein sequence ID" value="ARU04185.1"/>
    <property type="molecule type" value="Genomic_DNA"/>
</dbReference>
<accession>A0A1Y0EKL2</accession>
<dbReference type="KEGG" id="cser:CCO03_05385"/>
<dbReference type="Gene3D" id="2.80.10.50">
    <property type="match status" value="1"/>
</dbReference>
<sequence>MHIRIHTVKIALLGLALGLSACGGGDATPDPSPEPGHAPLAVDKRFGEQGSVKLTLAPHGGSVSRVLELPDGKLMLLGHRQLNTNLADTPGPYNRRRPATQLFAQRLLADGQLDTSFGDQGMAVWQVAGADVIDDAIALSDGTVALVALVSRSCFFVPTPYGCVVDLENQTGEYRVPHLQRLLADGRIDRSAAASGAVRLSGSTSRLTEANGQVLALSTASYARGGLFSWVLSRHAFNGQVDAGFGQNGAVVSRCETDGAAVRADGDRGIWVVGARVSVSYVEPPAEVGLCLERLTADGGPHARMPQPLQVPMGLNLSVGDVRVLSDGRVLVAGTGRDDTRALAYAVSVSPDGQPTNGFGQQGVATFAASSANATGGNYSASAFIGEAGDVLYTGRYAWQGDGAQLTKPLGLRFTAQGQLNMAWGGDGLMTEPLLASGGGALVLRDSHQRWLVQASDGAAEDAPSVVTLTRLHGDSR</sequence>
<evidence type="ECO:0000256" key="1">
    <source>
        <dbReference type="SAM" id="SignalP"/>
    </source>
</evidence>
<gene>
    <name evidence="2" type="ORF">CCO03_05385</name>
</gene>
<dbReference type="OrthoDB" id="9805017at2"/>
<evidence type="ECO:0000313" key="2">
    <source>
        <dbReference type="EMBL" id="ARU04185.1"/>
    </source>
</evidence>
<evidence type="ECO:0008006" key="4">
    <source>
        <dbReference type="Google" id="ProtNLM"/>
    </source>
</evidence>
<keyword evidence="1" id="KW-0732">Signal</keyword>
<dbReference type="RefSeq" id="WP_087278236.1">
    <property type="nucleotide sequence ID" value="NZ_CP021455.1"/>
</dbReference>
<feature type="chain" id="PRO_5012824204" description="Delta-60 repeat domain-containing protein" evidence="1">
    <location>
        <begin position="22"/>
        <end position="477"/>
    </location>
</feature>
<proteinExistence type="predicted"/>
<organism evidence="2 3">
    <name type="scientific">Comamonas serinivorans</name>
    <dbReference type="NCBI Taxonomy" id="1082851"/>
    <lineage>
        <taxon>Bacteria</taxon>
        <taxon>Pseudomonadati</taxon>
        <taxon>Pseudomonadota</taxon>
        <taxon>Betaproteobacteria</taxon>
        <taxon>Burkholderiales</taxon>
        <taxon>Comamonadaceae</taxon>
        <taxon>Comamonas</taxon>
    </lineage>
</organism>
<dbReference type="Proteomes" id="UP000196138">
    <property type="component" value="Chromosome"/>
</dbReference>
<dbReference type="PROSITE" id="PS51257">
    <property type="entry name" value="PROKAR_LIPOPROTEIN"/>
    <property type="match status" value="1"/>
</dbReference>
<feature type="signal peptide" evidence="1">
    <location>
        <begin position="1"/>
        <end position="21"/>
    </location>
</feature>
<reference evidence="2 3" key="1">
    <citation type="submission" date="2017-05" db="EMBL/GenBank/DDBJ databases">
        <authorList>
            <person name="Song R."/>
            <person name="Chenine A.L."/>
            <person name="Ruprecht R.M."/>
        </authorList>
    </citation>
    <scope>NUCLEOTIDE SEQUENCE [LARGE SCALE GENOMIC DNA]</scope>
    <source>
        <strain evidence="2 3">DSM 26136</strain>
    </source>
</reference>
<name>A0A1Y0EKL2_9BURK</name>